<protein>
    <submittedName>
        <fullName evidence="3">Uncharacterized protein</fullName>
    </submittedName>
</protein>
<name>A0A915HXP2_ROMCU</name>
<feature type="region of interest" description="Disordered" evidence="1">
    <location>
        <begin position="221"/>
        <end position="273"/>
    </location>
</feature>
<evidence type="ECO:0000313" key="2">
    <source>
        <dbReference type="Proteomes" id="UP000887565"/>
    </source>
</evidence>
<sequence>MSTTPPEPSDDKLLEPLIFDLNIGKLPPRAPVSKEMTTQVQQTKMDTKPYATARADKTLTDIREETTGDNKAAMNVVHSPPALDPSIYLAMPSVLPSPPMIATVATARFVPPIRFSQQYVSDSQWATMVVALKAYNFLPPPHGMVCPEHHWRDYPQWLQDQITEILMSSRTAINAIAQLPPMVLMASIATQLAPQPSTMQPPPTGQPIRKPAQYEHSVKLKTQQQEEIESGKAHKACMADKPCVRDTLLPSTSHTKCSKTPRERMVKRHEQRA</sequence>
<proteinExistence type="predicted"/>
<dbReference type="AlphaFoldDB" id="A0A915HXP2"/>
<reference evidence="3" key="1">
    <citation type="submission" date="2022-11" db="UniProtKB">
        <authorList>
            <consortium name="WormBaseParasite"/>
        </authorList>
    </citation>
    <scope>IDENTIFICATION</scope>
</reference>
<accession>A0A915HXP2</accession>
<evidence type="ECO:0000313" key="3">
    <source>
        <dbReference type="WBParaSite" id="nRc.2.0.1.t06061-RA"/>
    </source>
</evidence>
<keyword evidence="2" id="KW-1185">Reference proteome</keyword>
<dbReference type="WBParaSite" id="nRc.2.0.1.t06061-RA">
    <property type="protein sequence ID" value="nRc.2.0.1.t06061-RA"/>
    <property type="gene ID" value="nRc.2.0.1.g06061"/>
</dbReference>
<organism evidence="2 3">
    <name type="scientific">Romanomermis culicivorax</name>
    <name type="common">Nematode worm</name>
    <dbReference type="NCBI Taxonomy" id="13658"/>
    <lineage>
        <taxon>Eukaryota</taxon>
        <taxon>Metazoa</taxon>
        <taxon>Ecdysozoa</taxon>
        <taxon>Nematoda</taxon>
        <taxon>Enoplea</taxon>
        <taxon>Dorylaimia</taxon>
        <taxon>Mermithida</taxon>
        <taxon>Mermithoidea</taxon>
        <taxon>Mermithidae</taxon>
        <taxon>Romanomermis</taxon>
    </lineage>
</organism>
<dbReference type="Proteomes" id="UP000887565">
    <property type="component" value="Unplaced"/>
</dbReference>
<evidence type="ECO:0000256" key="1">
    <source>
        <dbReference type="SAM" id="MobiDB-lite"/>
    </source>
</evidence>